<dbReference type="Pfam" id="PF00795">
    <property type="entry name" value="CN_hydrolase"/>
    <property type="match status" value="1"/>
</dbReference>
<dbReference type="CDD" id="cd07572">
    <property type="entry name" value="nit"/>
    <property type="match status" value="1"/>
</dbReference>
<dbReference type="GO" id="GO:0006107">
    <property type="term" value="P:oxaloacetate metabolic process"/>
    <property type="evidence" value="ECO:0007669"/>
    <property type="project" value="TreeGrafter"/>
</dbReference>
<dbReference type="PANTHER" id="PTHR23088">
    <property type="entry name" value="NITRILASE-RELATED"/>
    <property type="match status" value="1"/>
</dbReference>
<dbReference type="SUPFAM" id="SSF56317">
    <property type="entry name" value="Carbon-nitrogen hydrolase"/>
    <property type="match status" value="1"/>
</dbReference>
<dbReference type="PANTHER" id="PTHR23088:SF30">
    <property type="entry name" value="OMEGA-AMIDASE NIT2"/>
    <property type="match status" value="1"/>
</dbReference>
<protein>
    <recommendedName>
        <fullName evidence="3">CN hydrolase domain-containing protein</fullName>
    </recommendedName>
</protein>
<dbReference type="Gene3D" id="3.60.110.10">
    <property type="entry name" value="Carbon-nitrogen hydrolase"/>
    <property type="match status" value="1"/>
</dbReference>
<feature type="domain" description="CN hydrolase" evidence="3">
    <location>
        <begin position="20"/>
        <end position="270"/>
    </location>
</feature>
<gene>
    <name evidence="4" type="ORF">VSP0166_LOCUS6134</name>
</gene>
<dbReference type="InterPro" id="IPR036526">
    <property type="entry name" value="C-N_Hydrolase_sf"/>
</dbReference>
<evidence type="ECO:0000259" key="3">
    <source>
        <dbReference type="PROSITE" id="PS50263"/>
    </source>
</evidence>
<comment type="similarity">
    <text evidence="1">Belongs to the carbon-nitrogen hydrolase superfamily. NIT1/NIT2 family.</text>
</comment>
<keyword evidence="2" id="KW-0378">Hydrolase</keyword>
<dbReference type="EMBL" id="HBKP01008622">
    <property type="protein sequence ID" value="CAE2213415.1"/>
    <property type="molecule type" value="Transcribed_RNA"/>
</dbReference>
<organism evidence="4">
    <name type="scientific">Vannella robusta</name>
    <dbReference type="NCBI Taxonomy" id="1487602"/>
    <lineage>
        <taxon>Eukaryota</taxon>
        <taxon>Amoebozoa</taxon>
        <taxon>Discosea</taxon>
        <taxon>Flabellinia</taxon>
        <taxon>Vannellidae</taxon>
        <taxon>Vannella</taxon>
    </lineage>
</organism>
<sequence length="297" mass="33133">MLHLLRSLPVRTGHRFMSSFTFAGCQIPVTDDKFVNHSTAEKFVRQAVEEHKAQVVCLPECWNCPYANSAFPKFAEDLSNMTESSASASLLSRLAKELKIYLIGGSIPEKDGDKLYNTSLSFGPSGELIGKFRKVHLFDVDVPGKITFIESDTLSAGNSFTVIETEYANFGVGICFDVRFPEFTRYYQEKGCNVMVFPGAFNMTTGPAHWELLLRSRAVDYQMFVCGVSPARDENSSYTAWGHSSIINPWGEVISTTEHQPAIITAKIDLEEVHSIRKQIPVIQQRRISSDLALSDA</sequence>
<reference evidence="4" key="1">
    <citation type="submission" date="2021-01" db="EMBL/GenBank/DDBJ databases">
        <authorList>
            <person name="Corre E."/>
            <person name="Pelletier E."/>
            <person name="Niang G."/>
            <person name="Scheremetjew M."/>
            <person name="Finn R."/>
            <person name="Kale V."/>
            <person name="Holt S."/>
            <person name="Cochrane G."/>
            <person name="Meng A."/>
            <person name="Brown T."/>
            <person name="Cohen L."/>
        </authorList>
    </citation>
    <scope>NUCLEOTIDE SEQUENCE</scope>
    <source>
        <strain evidence="4">DIVA3 518/3/11/1/6</strain>
    </source>
</reference>
<evidence type="ECO:0000256" key="1">
    <source>
        <dbReference type="ARBA" id="ARBA00010613"/>
    </source>
</evidence>
<dbReference type="GO" id="GO:0005739">
    <property type="term" value="C:mitochondrion"/>
    <property type="evidence" value="ECO:0007669"/>
    <property type="project" value="TreeGrafter"/>
</dbReference>
<dbReference type="GO" id="GO:0050152">
    <property type="term" value="F:omega-amidase activity"/>
    <property type="evidence" value="ECO:0007669"/>
    <property type="project" value="TreeGrafter"/>
</dbReference>
<evidence type="ECO:0000256" key="2">
    <source>
        <dbReference type="ARBA" id="ARBA00022801"/>
    </source>
</evidence>
<dbReference type="GO" id="GO:0006541">
    <property type="term" value="P:glutamine metabolic process"/>
    <property type="evidence" value="ECO:0007669"/>
    <property type="project" value="TreeGrafter"/>
</dbReference>
<accession>A0A7S4HYP6</accession>
<dbReference type="FunFam" id="3.60.110.10:FF:000002">
    <property type="entry name" value="Nitrilase family member 2"/>
    <property type="match status" value="1"/>
</dbReference>
<dbReference type="GO" id="GO:0006528">
    <property type="term" value="P:asparagine metabolic process"/>
    <property type="evidence" value="ECO:0007669"/>
    <property type="project" value="TreeGrafter"/>
</dbReference>
<name>A0A7S4HYP6_9EUKA</name>
<dbReference type="InterPro" id="IPR003010">
    <property type="entry name" value="C-N_Hydrolase"/>
</dbReference>
<evidence type="ECO:0000313" key="4">
    <source>
        <dbReference type="EMBL" id="CAE2213415.1"/>
    </source>
</evidence>
<proteinExistence type="inferred from homology"/>
<dbReference type="InterPro" id="IPR045254">
    <property type="entry name" value="Nit1/2_C-N_Hydrolase"/>
</dbReference>
<dbReference type="AlphaFoldDB" id="A0A7S4HYP6"/>
<dbReference type="PROSITE" id="PS50263">
    <property type="entry name" value="CN_HYDROLASE"/>
    <property type="match status" value="1"/>
</dbReference>